<feature type="transmembrane region" description="Helical" evidence="2">
    <location>
        <begin position="176"/>
        <end position="200"/>
    </location>
</feature>
<keyword evidence="2" id="KW-0812">Transmembrane</keyword>
<proteinExistence type="predicted"/>
<feature type="transmembrane region" description="Helical" evidence="2">
    <location>
        <begin position="139"/>
        <end position="156"/>
    </location>
</feature>
<keyword evidence="2" id="KW-1133">Transmembrane helix</keyword>
<evidence type="ECO:0000313" key="4">
    <source>
        <dbReference type="EMBL" id="KJA29975.1"/>
    </source>
</evidence>
<dbReference type="EMBL" id="KN817518">
    <property type="protein sequence ID" value="KJA29975.1"/>
    <property type="molecule type" value="Genomic_DNA"/>
</dbReference>
<evidence type="ECO:0000256" key="1">
    <source>
        <dbReference type="SAM" id="MobiDB-lite"/>
    </source>
</evidence>
<dbReference type="Pfam" id="PF24841">
    <property type="entry name" value="DUF7719"/>
    <property type="match status" value="1"/>
</dbReference>
<sequence length="207" mass="23394">MVRQRKPKDPKSIPLAPPSSTSTRAALSKPLIEISEEEKWRLINQSGILSGPALQSIQHSESVPQPEEEPSMGDEIFNAILLIIPFSGILLLMEFLIRQQYGKETPMEVILERMVPGVPILSLFIFYTTRYKSYRRLQTLLFIVSVGVGCRMLWLLNRSSWLVNMRQCPPLATVWIYTVLQLDLGLAVGSLAAVGSFVWWKGLKILL</sequence>
<name>A0A0D2QEE6_HYPSF</name>
<feature type="domain" description="DUF7719" evidence="3">
    <location>
        <begin position="138"/>
        <end position="205"/>
    </location>
</feature>
<keyword evidence="2" id="KW-0472">Membrane</keyword>
<protein>
    <recommendedName>
        <fullName evidence="3">DUF7719 domain-containing protein</fullName>
    </recommendedName>
</protein>
<evidence type="ECO:0000313" key="5">
    <source>
        <dbReference type="Proteomes" id="UP000054270"/>
    </source>
</evidence>
<feature type="region of interest" description="Disordered" evidence="1">
    <location>
        <begin position="1"/>
        <end position="26"/>
    </location>
</feature>
<dbReference type="STRING" id="945553.A0A0D2QEE6"/>
<dbReference type="OMA" id="GYFYVMK"/>
<accession>A0A0D2QEE6</accession>
<feature type="transmembrane region" description="Helical" evidence="2">
    <location>
        <begin position="109"/>
        <end position="127"/>
    </location>
</feature>
<dbReference type="InterPro" id="IPR056136">
    <property type="entry name" value="DUF7719"/>
</dbReference>
<organism evidence="4 5">
    <name type="scientific">Hypholoma sublateritium (strain FD-334 SS-4)</name>
    <dbReference type="NCBI Taxonomy" id="945553"/>
    <lineage>
        <taxon>Eukaryota</taxon>
        <taxon>Fungi</taxon>
        <taxon>Dikarya</taxon>
        <taxon>Basidiomycota</taxon>
        <taxon>Agaricomycotina</taxon>
        <taxon>Agaricomycetes</taxon>
        <taxon>Agaricomycetidae</taxon>
        <taxon>Agaricales</taxon>
        <taxon>Agaricineae</taxon>
        <taxon>Strophariaceae</taxon>
        <taxon>Hypholoma</taxon>
    </lineage>
</organism>
<dbReference type="PANTHER" id="PTHR37846:SF1">
    <property type="entry name" value="DEACETYLASE-LIKE PROTEIN"/>
    <property type="match status" value="1"/>
</dbReference>
<dbReference type="Proteomes" id="UP000054270">
    <property type="component" value="Unassembled WGS sequence"/>
</dbReference>
<keyword evidence="5" id="KW-1185">Reference proteome</keyword>
<reference evidence="5" key="1">
    <citation type="submission" date="2014-04" db="EMBL/GenBank/DDBJ databases">
        <title>Evolutionary Origins and Diversification of the Mycorrhizal Mutualists.</title>
        <authorList>
            <consortium name="DOE Joint Genome Institute"/>
            <consortium name="Mycorrhizal Genomics Consortium"/>
            <person name="Kohler A."/>
            <person name="Kuo A."/>
            <person name="Nagy L.G."/>
            <person name="Floudas D."/>
            <person name="Copeland A."/>
            <person name="Barry K.W."/>
            <person name="Cichocki N."/>
            <person name="Veneault-Fourrey C."/>
            <person name="LaButti K."/>
            <person name="Lindquist E.A."/>
            <person name="Lipzen A."/>
            <person name="Lundell T."/>
            <person name="Morin E."/>
            <person name="Murat C."/>
            <person name="Riley R."/>
            <person name="Ohm R."/>
            <person name="Sun H."/>
            <person name="Tunlid A."/>
            <person name="Henrissat B."/>
            <person name="Grigoriev I.V."/>
            <person name="Hibbett D.S."/>
            <person name="Martin F."/>
        </authorList>
    </citation>
    <scope>NUCLEOTIDE SEQUENCE [LARGE SCALE GENOMIC DNA]</scope>
    <source>
        <strain evidence="5">FD-334 SS-4</strain>
    </source>
</reference>
<dbReference type="AlphaFoldDB" id="A0A0D2QEE6"/>
<dbReference type="PANTHER" id="PTHR37846">
    <property type="entry name" value="YALI0B21296P"/>
    <property type="match status" value="1"/>
</dbReference>
<gene>
    <name evidence="4" type="ORF">HYPSUDRAFT_32020</name>
</gene>
<dbReference type="OrthoDB" id="5597489at2759"/>
<evidence type="ECO:0000259" key="3">
    <source>
        <dbReference type="Pfam" id="PF24841"/>
    </source>
</evidence>
<evidence type="ECO:0000256" key="2">
    <source>
        <dbReference type="SAM" id="Phobius"/>
    </source>
</evidence>
<feature type="transmembrane region" description="Helical" evidence="2">
    <location>
        <begin position="76"/>
        <end position="97"/>
    </location>
</feature>